<dbReference type="RefSeq" id="WP_176570768.1">
    <property type="nucleotide sequence ID" value="NZ_CP056030.1"/>
</dbReference>
<accession>A0A7D5D7F9</accession>
<gene>
    <name evidence="1" type="ORF">HWQ56_13215</name>
</gene>
<protein>
    <submittedName>
        <fullName evidence="1">Uncharacterized protein</fullName>
    </submittedName>
</protein>
<organism evidence="1 2">
    <name type="scientific">Pseudomonas eucalypticola</name>
    <dbReference type="NCBI Taxonomy" id="2599595"/>
    <lineage>
        <taxon>Bacteria</taxon>
        <taxon>Pseudomonadati</taxon>
        <taxon>Pseudomonadota</taxon>
        <taxon>Gammaproteobacteria</taxon>
        <taxon>Pseudomonadales</taxon>
        <taxon>Pseudomonadaceae</taxon>
        <taxon>Pseudomonas</taxon>
    </lineage>
</organism>
<reference evidence="1 2" key="1">
    <citation type="submission" date="2020-06" db="EMBL/GenBank/DDBJ databases">
        <title>Pseudomonas eucalypticola sp. nov., an endophyte of Eucalyptus dunnii leaves with biocontrol ability of eucalyptus leaf blight.</title>
        <authorList>
            <person name="Liu Y."/>
            <person name="Song Z."/>
            <person name="Zeng H."/>
            <person name="Lu M."/>
            <person name="Wang X."/>
            <person name="Lian X."/>
            <person name="Zhang Q."/>
        </authorList>
    </citation>
    <scope>NUCLEOTIDE SEQUENCE [LARGE SCALE GENOMIC DNA]</scope>
    <source>
        <strain evidence="1 2">NP-1</strain>
    </source>
</reference>
<evidence type="ECO:0000313" key="2">
    <source>
        <dbReference type="Proteomes" id="UP000509568"/>
    </source>
</evidence>
<dbReference type="KEGG" id="pez:HWQ56_13215"/>
<dbReference type="EMBL" id="CP056030">
    <property type="protein sequence ID" value="QKZ04693.1"/>
    <property type="molecule type" value="Genomic_DNA"/>
</dbReference>
<proteinExistence type="predicted"/>
<name>A0A7D5D7F9_9PSED</name>
<keyword evidence="2" id="KW-1185">Reference proteome</keyword>
<dbReference type="Proteomes" id="UP000509568">
    <property type="component" value="Chromosome"/>
</dbReference>
<dbReference type="AlphaFoldDB" id="A0A7D5D7F9"/>
<sequence>MNSQPGPRRAGSLNPAFNDGHVTLDHIASEAQVVAMELTSEGGLLVLSKRLRAGFDVSKFTSEGKLDLTFAQGSGWFHENQSGVLAGFHLLASGHFIIFLHQGDVLMVSRYGADGWLDTNYAIGGRQQFHISEVIGGSGAHSHSAHGVHGSPEPRAIAPHSPGVAPRAVFSVSSASHLYLVLTVRWDNGDEKPAVVRLNANGFFDTSFHGTGSFIVAMTNGVESCHAQQAVVQAAAGGSSQIVLLVAALPPSTLAGNKYLLRVGERRQDFEFGTDGYTEIEEGTRVEPHDLWGDENSLRVIGSKTFDNRRYAVVIGFTANGKADQDFNKGEPVRVILEPDSAYAEHNIFYQGDFYGNPDARMVFAAILSGNRVAAVRLLPIGAVDQAFGEEGIAAYASDDRNHYPVRLQVRKTADHDVIIGHHQNIYWLLGH</sequence>
<evidence type="ECO:0000313" key="1">
    <source>
        <dbReference type="EMBL" id="QKZ04693.1"/>
    </source>
</evidence>